<gene>
    <name evidence="1" type="ORF">BCR34DRAFT_607048</name>
</gene>
<dbReference type="InterPro" id="IPR052895">
    <property type="entry name" value="HetReg/Transcr_Mod"/>
</dbReference>
<comment type="caution">
    <text evidence="1">The sequence shown here is derived from an EMBL/GenBank/DDBJ whole genome shotgun (WGS) entry which is preliminary data.</text>
</comment>
<name>A0A1Y1YJA3_9PLEO</name>
<dbReference type="PANTHER" id="PTHR24148">
    <property type="entry name" value="ANKYRIN REPEAT DOMAIN-CONTAINING PROTEIN 39 HOMOLOG-RELATED"/>
    <property type="match status" value="1"/>
</dbReference>
<evidence type="ECO:0000313" key="1">
    <source>
        <dbReference type="EMBL" id="ORX98069.1"/>
    </source>
</evidence>
<dbReference type="EMBL" id="MCFA01000222">
    <property type="protein sequence ID" value="ORX98069.1"/>
    <property type="molecule type" value="Genomic_DNA"/>
</dbReference>
<accession>A0A1Y1YJA3</accession>
<reference evidence="1 2" key="1">
    <citation type="submission" date="2016-07" db="EMBL/GenBank/DDBJ databases">
        <title>Pervasive Adenine N6-methylation of Active Genes in Fungi.</title>
        <authorList>
            <consortium name="DOE Joint Genome Institute"/>
            <person name="Mondo S.J."/>
            <person name="Dannebaum R.O."/>
            <person name="Kuo R.C."/>
            <person name="Labutti K."/>
            <person name="Haridas S."/>
            <person name="Kuo A."/>
            <person name="Salamov A."/>
            <person name="Ahrendt S.R."/>
            <person name="Lipzen A."/>
            <person name="Sullivan W."/>
            <person name="Andreopoulos W.B."/>
            <person name="Clum A."/>
            <person name="Lindquist E."/>
            <person name="Daum C."/>
            <person name="Ramamoorthy G.K."/>
            <person name="Gryganskyi A."/>
            <person name="Culley D."/>
            <person name="Magnuson J.K."/>
            <person name="James T.Y."/>
            <person name="O'Malley M.A."/>
            <person name="Stajich J.E."/>
            <person name="Spatafora J.W."/>
            <person name="Visel A."/>
            <person name="Grigoriev I.V."/>
        </authorList>
    </citation>
    <scope>NUCLEOTIDE SEQUENCE [LARGE SCALE GENOMIC DNA]</scope>
    <source>
        <strain evidence="1 2">CBS 115471</strain>
    </source>
</reference>
<dbReference type="Proteomes" id="UP000193144">
    <property type="component" value="Unassembled WGS sequence"/>
</dbReference>
<dbReference type="OrthoDB" id="3945961at2759"/>
<dbReference type="STRING" id="1231657.A0A1Y1YJA3"/>
<evidence type="ECO:0000313" key="2">
    <source>
        <dbReference type="Proteomes" id="UP000193144"/>
    </source>
</evidence>
<dbReference type="PANTHER" id="PTHR24148:SF82">
    <property type="entry name" value="HETEROKARYON INCOMPATIBILITY DOMAIN-CONTAINING PROTEIN"/>
    <property type="match status" value="1"/>
</dbReference>
<sequence length="192" mass="22253">MVEGQEGIAQKVAVTPDREWANLKKLYRRTYFRRVWMTQEIAVNKEVDIICGKSSLPWDSLDKAIENINYRRYLFNPASNLKVDDSSFDCIQGISYVRKNYQQNISDPTGIDFLDILDMARKLQATDPRDKVFAMVRFRGKLQHIMPDYGISVTPSEVFKNMVQSFIEIGSLDIILHCGRRQQPNIPSWCPD</sequence>
<protein>
    <recommendedName>
        <fullName evidence="3">Heterokaryon incompatibility domain-containing protein</fullName>
    </recommendedName>
</protein>
<dbReference type="AlphaFoldDB" id="A0A1Y1YJA3"/>
<proteinExistence type="predicted"/>
<keyword evidence="2" id="KW-1185">Reference proteome</keyword>
<organism evidence="1 2">
    <name type="scientific">Clohesyomyces aquaticus</name>
    <dbReference type="NCBI Taxonomy" id="1231657"/>
    <lineage>
        <taxon>Eukaryota</taxon>
        <taxon>Fungi</taxon>
        <taxon>Dikarya</taxon>
        <taxon>Ascomycota</taxon>
        <taxon>Pezizomycotina</taxon>
        <taxon>Dothideomycetes</taxon>
        <taxon>Pleosporomycetidae</taxon>
        <taxon>Pleosporales</taxon>
        <taxon>Lindgomycetaceae</taxon>
        <taxon>Clohesyomyces</taxon>
    </lineage>
</organism>
<evidence type="ECO:0008006" key="3">
    <source>
        <dbReference type="Google" id="ProtNLM"/>
    </source>
</evidence>